<evidence type="ECO:0000313" key="3">
    <source>
        <dbReference type="EMBL" id="UXH76152.1"/>
    </source>
</evidence>
<dbReference type="PANTHER" id="PTHR38595:SF1">
    <property type="entry name" value="TYPE VI SECRETION SYSTEM COMPONENT TSSE1"/>
    <property type="match status" value="1"/>
</dbReference>
<accession>A0ABY6AT07</accession>
<dbReference type="EMBL" id="CP104562">
    <property type="protein sequence ID" value="UXH76152.1"/>
    <property type="molecule type" value="Genomic_DNA"/>
</dbReference>
<dbReference type="Proteomes" id="UP001064933">
    <property type="component" value="Chromosome"/>
</dbReference>
<keyword evidence="4" id="KW-1185">Reference proteome</keyword>
<dbReference type="SUPFAM" id="SSF160719">
    <property type="entry name" value="gpW/gp25-like"/>
    <property type="match status" value="1"/>
</dbReference>
<gene>
    <name evidence="3" type="primary">tssE</name>
    <name evidence="3" type="ORF">N4261_13825</name>
</gene>
<dbReference type="NCBIfam" id="TIGR03357">
    <property type="entry name" value="VI_zyme"/>
    <property type="match status" value="1"/>
</dbReference>
<evidence type="ECO:0000259" key="2">
    <source>
        <dbReference type="Pfam" id="PF04965"/>
    </source>
</evidence>
<dbReference type="PANTHER" id="PTHR38595">
    <property type="entry name" value="CYTOPLASMIC PROTEIN-RELATED"/>
    <property type="match status" value="1"/>
</dbReference>
<dbReference type="RefSeq" id="WP_261755884.1">
    <property type="nucleotide sequence ID" value="NZ_CP104562.2"/>
</dbReference>
<dbReference type="InterPro" id="IPR017737">
    <property type="entry name" value="TssE1-like"/>
</dbReference>
<sequence>MNARQRNDRLKPSLLDRLIGAGAGVGVPEGGRAGDGETPSLDTSAAGAVSRRQLRESVARDLIWLLNATRLETPADDGPGSEMTASADARRAAWSAAPLARASVLNFGLPAMTGRSQSSLDRRRLQRDLVEAIQRFEPRILPASLEVSLEADGSMGPRGAHRPLRLVIQGQLRHDPVPLTLWMAAELDLDTGHARLRDLRG</sequence>
<protein>
    <submittedName>
        <fullName evidence="3">Type VI secretion system baseplate subunit TssE</fullName>
    </submittedName>
</protein>
<feature type="domain" description="IraD/Gp25-like" evidence="2">
    <location>
        <begin position="53"/>
        <end position="176"/>
    </location>
</feature>
<dbReference type="InterPro" id="IPR053176">
    <property type="entry name" value="T6SS_TssE1-like"/>
</dbReference>
<proteinExistence type="predicted"/>
<feature type="region of interest" description="Disordered" evidence="1">
    <location>
        <begin position="25"/>
        <end position="48"/>
    </location>
</feature>
<reference evidence="3" key="1">
    <citation type="submission" date="2022-10" db="EMBL/GenBank/DDBJ databases">
        <title>Characterization and whole genome sequencing of a new Roseateles species, isolated from fresh water.</title>
        <authorList>
            <person name="Guliayeva D.Y."/>
            <person name="Akhremchuk A.E."/>
            <person name="Sikolenko M.A."/>
            <person name="Valentovich L.N."/>
            <person name="Sidarenka A.V."/>
        </authorList>
    </citation>
    <scope>NUCLEOTIDE SEQUENCE</scope>
    <source>
        <strain evidence="3">BIM B-1768</strain>
    </source>
</reference>
<evidence type="ECO:0000256" key="1">
    <source>
        <dbReference type="SAM" id="MobiDB-lite"/>
    </source>
</evidence>
<dbReference type="InterPro" id="IPR007048">
    <property type="entry name" value="IraD/Gp25-like"/>
</dbReference>
<evidence type="ECO:0000313" key="4">
    <source>
        <dbReference type="Proteomes" id="UP001064933"/>
    </source>
</evidence>
<dbReference type="Pfam" id="PF04965">
    <property type="entry name" value="GPW_gp25"/>
    <property type="match status" value="1"/>
</dbReference>
<organism evidence="3 4">
    <name type="scientific">Roseateles amylovorans</name>
    <dbReference type="NCBI Taxonomy" id="2978473"/>
    <lineage>
        <taxon>Bacteria</taxon>
        <taxon>Pseudomonadati</taxon>
        <taxon>Pseudomonadota</taxon>
        <taxon>Betaproteobacteria</taxon>
        <taxon>Burkholderiales</taxon>
        <taxon>Sphaerotilaceae</taxon>
        <taxon>Roseateles</taxon>
    </lineage>
</organism>
<name>A0ABY6AT07_9BURK</name>